<dbReference type="Proteomes" id="UP000008064">
    <property type="component" value="Unassembled WGS sequence"/>
</dbReference>
<sequence>MHIVNETIWAAVVRPRIMSHDRPKQDGSEYKVKKGEQGKKRVFLRLQHCDNGMRMVRVSRCVRYASLLRHGTALP</sequence>
<gene>
    <name evidence="1" type="ORF">SERLADRAFT_458366</name>
</gene>
<dbReference type="GeneID" id="18817706"/>
<dbReference type="EMBL" id="GL945429">
    <property type="protein sequence ID" value="EGO29961.1"/>
    <property type="molecule type" value="Genomic_DNA"/>
</dbReference>
<dbReference type="AlphaFoldDB" id="F8NIP6"/>
<dbReference type="KEGG" id="sla:SERLADRAFT_458366"/>
<name>F8NIP6_SERL9</name>
<accession>F8NIP6</accession>
<organism>
    <name type="scientific">Serpula lacrymans var. lacrymans (strain S7.9)</name>
    <name type="common">Dry rot fungus</name>
    <dbReference type="NCBI Taxonomy" id="578457"/>
    <lineage>
        <taxon>Eukaryota</taxon>
        <taxon>Fungi</taxon>
        <taxon>Dikarya</taxon>
        <taxon>Basidiomycota</taxon>
        <taxon>Agaricomycotina</taxon>
        <taxon>Agaricomycetes</taxon>
        <taxon>Agaricomycetidae</taxon>
        <taxon>Boletales</taxon>
        <taxon>Coniophorineae</taxon>
        <taxon>Serpulaceae</taxon>
        <taxon>Serpula</taxon>
    </lineage>
</organism>
<reference evidence="1" key="1">
    <citation type="submission" date="2011-04" db="EMBL/GenBank/DDBJ databases">
        <title>Evolution of plant cell wall degrading machinery underlies the functional diversity of forest fungi.</title>
        <authorList>
            <consortium name="US DOE Joint Genome Institute (JGI-PGF)"/>
            <person name="Eastwood D.C."/>
            <person name="Floudas D."/>
            <person name="Binder M."/>
            <person name="Majcherczyk A."/>
            <person name="Schneider P."/>
            <person name="Aerts A."/>
            <person name="Asiegbu F.O."/>
            <person name="Baker S.E."/>
            <person name="Barry K."/>
            <person name="Bendiksby M."/>
            <person name="Blumentritt M."/>
            <person name="Coutinho P.M."/>
            <person name="Cullen D."/>
            <person name="Cullen D."/>
            <person name="Gathman A."/>
            <person name="Goodell B."/>
            <person name="Henrissat B."/>
            <person name="Ihrmark K."/>
            <person name="Kauserud H."/>
            <person name="Kohler A."/>
            <person name="LaButti K."/>
            <person name="Lapidus A."/>
            <person name="Lavin J.L."/>
            <person name="Lee Y.-H."/>
            <person name="Lindquist E."/>
            <person name="Lilly W."/>
            <person name="Lucas S."/>
            <person name="Morin E."/>
            <person name="Murat C."/>
            <person name="Oguiza J.A."/>
            <person name="Park J."/>
            <person name="Pisabarro A.G."/>
            <person name="Riley R."/>
            <person name="Rosling A."/>
            <person name="Salamov A."/>
            <person name="Schmidt O."/>
            <person name="Schmutz J."/>
            <person name="Skrede I."/>
            <person name="Stenlid J."/>
            <person name="Wiebenga A."/>
            <person name="Xie X."/>
            <person name="Kues U."/>
            <person name="Hibbett D.S."/>
            <person name="Hoffmeister D."/>
            <person name="Hogberg N."/>
            <person name="Martin F."/>
            <person name="Grigoriev I.V."/>
            <person name="Watkinson S.C."/>
        </authorList>
    </citation>
    <scope>NUCLEOTIDE SEQUENCE</scope>
    <source>
        <strain evidence="1">S7.9</strain>
    </source>
</reference>
<evidence type="ECO:0000313" key="1">
    <source>
        <dbReference type="EMBL" id="EGO29961.1"/>
    </source>
</evidence>
<proteinExistence type="predicted"/>
<protein>
    <submittedName>
        <fullName evidence="1">Uncharacterized protein</fullName>
    </submittedName>
</protein>
<dbReference type="RefSeq" id="XP_007314203.1">
    <property type="nucleotide sequence ID" value="XM_007314141.1"/>
</dbReference>
<dbReference type="HOGENOM" id="CLU_2672640_0_0_1"/>